<sequence length="483" mass="52839">MKNFKLALVALALIGLTGIANAGGVGYIDYARVIDNYAYAKQVTKEVDAKGLEMQQFLVDKEKEYKSLDTPLKKQSFEEKVSQEFKAKETAYVTLKNKREQEVFTKIKDAAKAVMVEQKLDAVMDVRGVFVGGLDSATGAFGSVGISDNNFRGLNQRVSLTGLVGSGILMSDSSIKSHMNYQAELSFFEPHFLNSDNSLMSKIYYRDLGSYRIPLALERRIGLEGTVAHRLKYNKNLSSTLTAGVEYIHLEEGDEAGTKNLYNLHHLNIADRAQQLEGGFFLKLAPGLSYDSRDSAVNPRHGALASIRYEEAFGLDGFGKTNGRLTGMAKRYIPIAKKSSLTLTGRGGIKVHGSDMPEIMAYRLGGPYTIRGYKVNGVGTGTSFIMGSAELATPIPFVDRLKVNFLQNLRLTFWVDAGRVFDPTISSVLYDRPIQAITAGIGLKVNMPGVGPLSVDYGFPLTNPGPNGSPNGYFTFGVGDMMY</sequence>
<dbReference type="Gene3D" id="3.30.910.20">
    <property type="entry name" value="Skp domain"/>
    <property type="match status" value="1"/>
</dbReference>
<dbReference type="InterPro" id="IPR000184">
    <property type="entry name" value="Bac_surfAg_D15"/>
</dbReference>
<reference evidence="6" key="1">
    <citation type="submission" date="2015-06" db="EMBL/GenBank/DDBJ databases">
        <authorList>
            <person name="Joergensen T."/>
        </authorList>
    </citation>
    <scope>NUCLEOTIDE SEQUENCE</scope>
    <source>
        <strain evidence="6">RGFK0846</strain>
    </source>
</reference>
<name>A0A0H5Q269_9ZZZZ</name>
<dbReference type="PANTHER" id="PTHR12815:SF18">
    <property type="entry name" value="SORTING AND ASSEMBLY MACHINERY COMPONENT 50 HOMOLOG"/>
    <property type="match status" value="1"/>
</dbReference>
<dbReference type="GO" id="GO:0019867">
    <property type="term" value="C:outer membrane"/>
    <property type="evidence" value="ECO:0007669"/>
    <property type="project" value="InterPro"/>
</dbReference>
<reference evidence="6" key="2">
    <citation type="submission" date="2015-07" db="EMBL/GenBank/DDBJ databases">
        <title>Plasmids, circular viruses and viroids from rat gut.</title>
        <authorList>
            <person name="Jorgensen T.J."/>
            <person name="Hansen M.A."/>
            <person name="Xu Z."/>
            <person name="Tabak M.A."/>
            <person name="Sorensen S.J."/>
            <person name="Hansen L.H."/>
        </authorList>
    </citation>
    <scope>NUCLEOTIDE SEQUENCE</scope>
    <source>
        <strain evidence="6">RGFK0846</strain>
    </source>
</reference>
<proteinExistence type="predicted"/>
<keyword evidence="3" id="KW-0812">Transmembrane</keyword>
<keyword evidence="4" id="KW-0472">Membrane</keyword>
<dbReference type="AlphaFoldDB" id="A0A0H5Q269"/>
<accession>A0A0H5Q269</accession>
<dbReference type="SMART" id="SM00935">
    <property type="entry name" value="OmpH"/>
    <property type="match status" value="1"/>
</dbReference>
<evidence type="ECO:0000313" key="6">
    <source>
        <dbReference type="EMBL" id="CRY95973.1"/>
    </source>
</evidence>
<dbReference type="PANTHER" id="PTHR12815">
    <property type="entry name" value="SORTING AND ASSEMBLY MACHINERY SAMM50 PROTEIN FAMILY MEMBER"/>
    <property type="match status" value="1"/>
</dbReference>
<evidence type="ECO:0000256" key="4">
    <source>
        <dbReference type="ARBA" id="ARBA00023136"/>
    </source>
</evidence>
<protein>
    <recommendedName>
        <fullName evidence="5">Bacterial surface antigen (D15) domain-containing protein</fullName>
    </recommendedName>
</protein>
<evidence type="ECO:0000259" key="5">
    <source>
        <dbReference type="Pfam" id="PF01103"/>
    </source>
</evidence>
<evidence type="ECO:0000256" key="2">
    <source>
        <dbReference type="ARBA" id="ARBA00022452"/>
    </source>
</evidence>
<comment type="subcellular location">
    <subcellularLocation>
        <location evidence="1">Membrane</location>
    </subcellularLocation>
</comment>
<evidence type="ECO:0000256" key="3">
    <source>
        <dbReference type="ARBA" id="ARBA00022692"/>
    </source>
</evidence>
<dbReference type="SUPFAM" id="SSF111384">
    <property type="entry name" value="OmpH-like"/>
    <property type="match status" value="1"/>
</dbReference>
<dbReference type="EMBL" id="LN853451">
    <property type="protein sequence ID" value="CRY95973.1"/>
    <property type="molecule type" value="Genomic_DNA"/>
</dbReference>
<dbReference type="InterPro" id="IPR024930">
    <property type="entry name" value="Skp_dom_sf"/>
</dbReference>
<dbReference type="InterPro" id="IPR005632">
    <property type="entry name" value="Chaperone_Skp"/>
</dbReference>
<dbReference type="Pfam" id="PF01103">
    <property type="entry name" value="Omp85"/>
    <property type="match status" value="1"/>
</dbReference>
<dbReference type="Gene3D" id="2.40.160.50">
    <property type="entry name" value="membrane protein fhac: a member of the omp85/tpsb transporter family"/>
    <property type="match status" value="1"/>
</dbReference>
<feature type="domain" description="Bacterial surface antigen (D15)" evidence="5">
    <location>
        <begin position="150"/>
        <end position="479"/>
    </location>
</feature>
<organism evidence="6">
    <name type="scientific">uncultured prokaryote</name>
    <dbReference type="NCBI Taxonomy" id="198431"/>
    <lineage>
        <taxon>unclassified sequences</taxon>
        <taxon>environmental samples</taxon>
    </lineage>
</organism>
<dbReference type="GO" id="GO:0051082">
    <property type="term" value="F:unfolded protein binding"/>
    <property type="evidence" value="ECO:0007669"/>
    <property type="project" value="InterPro"/>
</dbReference>
<dbReference type="InterPro" id="IPR039910">
    <property type="entry name" value="D15-like"/>
</dbReference>
<keyword evidence="2" id="KW-1134">Transmembrane beta strand</keyword>
<evidence type="ECO:0000256" key="1">
    <source>
        <dbReference type="ARBA" id="ARBA00004370"/>
    </source>
</evidence>